<dbReference type="KEGG" id="mey:TM49_12135"/>
<dbReference type="HOGENOM" id="CLU_180799_0_0_5"/>
<gene>
    <name evidence="1" type="ORF">TM49_12135</name>
</gene>
<sequence>MNEFDYQVEAALYPGRKAKGSRGPRYKRFDTAADAVRFAVEEREGCKLRGSVLEIDENRYDDRQIRMLYDAPDYPLVRSEK</sequence>
<evidence type="ECO:0000313" key="2">
    <source>
        <dbReference type="Proteomes" id="UP000032611"/>
    </source>
</evidence>
<evidence type="ECO:0000313" key="1">
    <source>
        <dbReference type="EMBL" id="AJY48165.1"/>
    </source>
</evidence>
<dbReference type="AlphaFoldDB" id="A0A0D5LW33"/>
<dbReference type="EMBL" id="CP010803">
    <property type="protein sequence ID" value="AJY48165.1"/>
    <property type="molecule type" value="Genomic_DNA"/>
</dbReference>
<keyword evidence="2" id="KW-1185">Reference proteome</keyword>
<proteinExistence type="predicted"/>
<name>A0A0D5LW33_MAREN</name>
<dbReference type="OrthoDB" id="8445391at2"/>
<accession>A0A0D5LW33</accession>
<reference evidence="1 2" key="1">
    <citation type="journal article" date="2015" name="Genome Announc.">
        <title>Complete genome sequence of Martelella endophytica YC6887, which has antifungal activity associated with a halophyte.</title>
        <authorList>
            <person name="Khan A."/>
            <person name="Khan H."/>
            <person name="Chung E.J."/>
            <person name="Hossain M.T."/>
            <person name="Chung Y.R."/>
        </authorList>
    </citation>
    <scope>NUCLEOTIDE SEQUENCE [LARGE SCALE GENOMIC DNA]</scope>
    <source>
        <strain evidence="1">YC6887</strain>
    </source>
</reference>
<organism evidence="1 2">
    <name type="scientific">Martelella endophytica</name>
    <dbReference type="NCBI Taxonomy" id="1486262"/>
    <lineage>
        <taxon>Bacteria</taxon>
        <taxon>Pseudomonadati</taxon>
        <taxon>Pseudomonadota</taxon>
        <taxon>Alphaproteobacteria</taxon>
        <taxon>Hyphomicrobiales</taxon>
        <taxon>Aurantimonadaceae</taxon>
        <taxon>Martelella</taxon>
    </lineage>
</organism>
<dbReference type="Proteomes" id="UP000032611">
    <property type="component" value="Chromosome"/>
</dbReference>
<dbReference type="PATRIC" id="fig|1486262.3.peg.2507"/>
<protein>
    <submittedName>
        <fullName evidence="1">Uncharacterized protein</fullName>
    </submittedName>
</protein>
<dbReference type="RefSeq" id="WP_045685179.1">
    <property type="nucleotide sequence ID" value="NZ_CP010803.1"/>
</dbReference>